<evidence type="ECO:0000313" key="5">
    <source>
        <dbReference type="EMBL" id="QUE49347.1"/>
    </source>
</evidence>
<dbReference type="PROSITE" id="PS50943">
    <property type="entry name" value="HTH_CROC1"/>
    <property type="match status" value="1"/>
</dbReference>
<dbReference type="InterPro" id="IPR010982">
    <property type="entry name" value="Lambda_DNA-bd_dom_sf"/>
</dbReference>
<evidence type="ECO:0000259" key="4">
    <source>
        <dbReference type="PROSITE" id="PS50943"/>
    </source>
</evidence>
<dbReference type="GO" id="GO:0003700">
    <property type="term" value="F:DNA-binding transcription factor activity"/>
    <property type="evidence" value="ECO:0007669"/>
    <property type="project" value="TreeGrafter"/>
</dbReference>
<keyword evidence="1" id="KW-0805">Transcription regulation</keyword>
<proteinExistence type="predicted"/>
<gene>
    <name evidence="5" type="ORF">KBB96_10735</name>
</gene>
<dbReference type="InterPro" id="IPR050807">
    <property type="entry name" value="TransReg_Diox_bact_type"/>
</dbReference>
<evidence type="ECO:0000256" key="1">
    <source>
        <dbReference type="ARBA" id="ARBA00023015"/>
    </source>
</evidence>
<dbReference type="Pfam" id="PF01381">
    <property type="entry name" value="HTH_3"/>
    <property type="match status" value="1"/>
</dbReference>
<dbReference type="PANTHER" id="PTHR46797:SF23">
    <property type="entry name" value="HTH-TYPE TRANSCRIPTIONAL REGULATOR SUTR"/>
    <property type="match status" value="1"/>
</dbReference>
<accession>A0A975G4V8</accession>
<evidence type="ECO:0000256" key="2">
    <source>
        <dbReference type="ARBA" id="ARBA00023125"/>
    </source>
</evidence>
<keyword evidence="2" id="KW-0238">DNA-binding</keyword>
<dbReference type="RefSeq" id="WP_211629408.1">
    <property type="nucleotide sequence ID" value="NZ_CP073100.1"/>
</dbReference>
<dbReference type="Proteomes" id="UP000676169">
    <property type="component" value="Chromosome"/>
</dbReference>
<dbReference type="AlphaFoldDB" id="A0A975G4V8"/>
<dbReference type="SUPFAM" id="SSF47413">
    <property type="entry name" value="lambda repressor-like DNA-binding domains"/>
    <property type="match status" value="1"/>
</dbReference>
<feature type="domain" description="HTH cro/C1-type" evidence="4">
    <location>
        <begin position="19"/>
        <end position="73"/>
    </location>
</feature>
<reference evidence="5" key="1">
    <citation type="submission" date="2021-04" db="EMBL/GenBank/DDBJ databases">
        <title>Luteolibacter sp. 32A isolated from the skin of an Anderson's salamander (Ambystoma andersonii).</title>
        <authorList>
            <person name="Spergser J."/>
            <person name="Busse H.-J."/>
        </authorList>
    </citation>
    <scope>NUCLEOTIDE SEQUENCE</scope>
    <source>
        <strain evidence="5">32A</strain>
    </source>
</reference>
<dbReference type="CDD" id="cd00093">
    <property type="entry name" value="HTH_XRE"/>
    <property type="match status" value="1"/>
</dbReference>
<protein>
    <submittedName>
        <fullName evidence="5">Helix-turn-helix transcriptional regulator</fullName>
    </submittedName>
</protein>
<dbReference type="PANTHER" id="PTHR46797">
    <property type="entry name" value="HTH-TYPE TRANSCRIPTIONAL REGULATOR"/>
    <property type="match status" value="1"/>
</dbReference>
<dbReference type="EMBL" id="CP073100">
    <property type="protein sequence ID" value="QUE49347.1"/>
    <property type="molecule type" value="Genomic_DNA"/>
</dbReference>
<dbReference type="KEGG" id="lamb:KBB96_10735"/>
<organism evidence="5 6">
    <name type="scientific">Luteolibacter ambystomatis</name>
    <dbReference type="NCBI Taxonomy" id="2824561"/>
    <lineage>
        <taxon>Bacteria</taxon>
        <taxon>Pseudomonadati</taxon>
        <taxon>Verrucomicrobiota</taxon>
        <taxon>Verrucomicrobiia</taxon>
        <taxon>Verrucomicrobiales</taxon>
        <taxon>Verrucomicrobiaceae</taxon>
        <taxon>Luteolibacter</taxon>
    </lineage>
</organism>
<dbReference type="SMART" id="SM00530">
    <property type="entry name" value="HTH_XRE"/>
    <property type="match status" value="1"/>
</dbReference>
<dbReference type="InterPro" id="IPR001387">
    <property type="entry name" value="Cro/C1-type_HTH"/>
</dbReference>
<dbReference type="GO" id="GO:0005829">
    <property type="term" value="C:cytosol"/>
    <property type="evidence" value="ECO:0007669"/>
    <property type="project" value="TreeGrafter"/>
</dbReference>
<keyword evidence="3" id="KW-0804">Transcription</keyword>
<dbReference type="GO" id="GO:0003677">
    <property type="term" value="F:DNA binding"/>
    <property type="evidence" value="ECO:0007669"/>
    <property type="project" value="UniProtKB-KW"/>
</dbReference>
<evidence type="ECO:0000256" key="3">
    <source>
        <dbReference type="ARBA" id="ARBA00023163"/>
    </source>
</evidence>
<sequence length="87" mass="9423">MDPVAQQTDLFLKALAGTLRSIREARGLSQIELAERAGVSRTCIAYIEDGARRPTADTLKRLSSALSLPLHQIIRASEEPGATFVTT</sequence>
<name>A0A975G4V8_9BACT</name>
<evidence type="ECO:0000313" key="6">
    <source>
        <dbReference type="Proteomes" id="UP000676169"/>
    </source>
</evidence>
<dbReference type="Gene3D" id="1.10.260.40">
    <property type="entry name" value="lambda repressor-like DNA-binding domains"/>
    <property type="match status" value="1"/>
</dbReference>
<keyword evidence="6" id="KW-1185">Reference proteome</keyword>